<evidence type="ECO:0000313" key="3">
    <source>
        <dbReference type="Proteomes" id="UP000738376"/>
    </source>
</evidence>
<dbReference type="InterPro" id="IPR041487">
    <property type="entry name" value="HEPN/Toprim-NTD1"/>
</dbReference>
<dbReference type="RefSeq" id="WP_169363021.1">
    <property type="nucleotide sequence ID" value="NZ_JAAVJL010000001.1"/>
</dbReference>
<evidence type="ECO:0000313" key="2">
    <source>
        <dbReference type="EMBL" id="NMF58079.1"/>
    </source>
</evidence>
<reference evidence="2 3" key="1">
    <citation type="submission" date="2020-03" db="EMBL/GenBank/DDBJ databases">
        <title>Draft Genome Sequence of 2-Methylisoborneol Producing Pseudanabaena yagii Strain GIHE-NHR1 Isolated from North Han River in South Korea.</title>
        <authorList>
            <person name="Jeong J."/>
        </authorList>
    </citation>
    <scope>NUCLEOTIDE SEQUENCE [LARGE SCALE GENOMIC DNA]</scope>
    <source>
        <strain evidence="2 3">GIHE-NHR1</strain>
    </source>
</reference>
<comment type="caution">
    <text evidence="2">The sequence shown here is derived from an EMBL/GenBank/DDBJ whole genome shotgun (WGS) entry which is preliminary data.</text>
</comment>
<dbReference type="Pfam" id="PF18871">
    <property type="entry name" value="HEPN_Toprim_N"/>
    <property type="match status" value="1"/>
</dbReference>
<proteinExistence type="predicted"/>
<keyword evidence="3" id="KW-1185">Reference proteome</keyword>
<feature type="domain" description="HEPN/Toprim N-terminal" evidence="1">
    <location>
        <begin position="1"/>
        <end position="214"/>
    </location>
</feature>
<dbReference type="EMBL" id="JAAVJL010000001">
    <property type="protein sequence ID" value="NMF58079.1"/>
    <property type="molecule type" value="Genomic_DNA"/>
</dbReference>
<accession>A0ABX1LTF9</accession>
<evidence type="ECO:0000259" key="1">
    <source>
        <dbReference type="Pfam" id="PF18871"/>
    </source>
</evidence>
<name>A0ABX1LTF9_9CYAN</name>
<protein>
    <recommendedName>
        <fullName evidence="1">HEPN/Toprim N-terminal domain-containing protein</fullName>
    </recommendedName>
</protein>
<dbReference type="Proteomes" id="UP000738376">
    <property type="component" value="Unassembled WGS sequence"/>
</dbReference>
<gene>
    <name evidence="2" type="ORF">HC246_08585</name>
</gene>
<sequence>MGSYAECWLNNFYVGSTWEGDVDVSLMSLFRATDKKIITVKDKSKLPNQLSRWIEYIEKDDEINMVFYSTSTKVIKDRLELSGYSLEISKKVYEVYLQKALNDYKKRFEPYLDILSAMNVEYWLSMLKEIRVRNIRNKPYDREKNENPFISYMCSHDWYGFPCIGYYGSPDVYICIALRLILETCIEDEEFIYDLTDLILGQCFDLDDDFVDYTSSLVGDKGKIIILTEGKSDTFILSESLELLYPHLSDYFSFMDFDGAKVGGGADSLATMVKSFSGAGVLNRIIAVFDNDTAAHVALKMLRKIRVSNNIKIMSLPEIDILNSYPTLSDNTITLMNVNGLAGGIEAYLGENILRNDEGNYIPLHLTGYEESIKKYQGKFMEKDTLQKKFKQQLELCKNDRSLINNFDWSGIKAIFENIFTIFHEEDEKIIISSIDSH</sequence>
<organism evidence="2 3">
    <name type="scientific">Pseudanabaena yagii GIHE-NHR1</name>
    <dbReference type="NCBI Taxonomy" id="2722753"/>
    <lineage>
        <taxon>Bacteria</taxon>
        <taxon>Bacillati</taxon>
        <taxon>Cyanobacteriota</taxon>
        <taxon>Cyanophyceae</taxon>
        <taxon>Pseudanabaenales</taxon>
        <taxon>Pseudanabaenaceae</taxon>
        <taxon>Pseudanabaena</taxon>
        <taxon>Pseudanabaena yagii</taxon>
    </lineage>
</organism>